<gene>
    <name evidence="1" type="ORF">S03H2_72491</name>
</gene>
<dbReference type="EMBL" id="BARU01049049">
    <property type="protein sequence ID" value="GAH90660.1"/>
    <property type="molecule type" value="Genomic_DNA"/>
</dbReference>
<evidence type="ECO:0000313" key="1">
    <source>
        <dbReference type="EMBL" id="GAH90660.1"/>
    </source>
</evidence>
<proteinExistence type="predicted"/>
<organism evidence="1">
    <name type="scientific">marine sediment metagenome</name>
    <dbReference type="NCBI Taxonomy" id="412755"/>
    <lineage>
        <taxon>unclassified sequences</taxon>
        <taxon>metagenomes</taxon>
        <taxon>ecological metagenomes</taxon>
    </lineage>
</organism>
<sequence>FSEDLDFSLIEKKNYTFNKFSGDLYRELENYGFKLDIKKKDFAYTQFMLLLESTVED</sequence>
<name>X1KAK2_9ZZZZ</name>
<protein>
    <submittedName>
        <fullName evidence="1">Uncharacterized protein</fullName>
    </submittedName>
</protein>
<accession>X1KAK2</accession>
<feature type="non-terminal residue" evidence="1">
    <location>
        <position position="1"/>
    </location>
</feature>
<dbReference type="AlphaFoldDB" id="X1KAK2"/>
<reference evidence="1" key="1">
    <citation type="journal article" date="2014" name="Front. Microbiol.">
        <title>High frequency of phylogenetically diverse reductive dehalogenase-homologous genes in deep subseafloor sedimentary metagenomes.</title>
        <authorList>
            <person name="Kawai M."/>
            <person name="Futagami T."/>
            <person name="Toyoda A."/>
            <person name="Takaki Y."/>
            <person name="Nishi S."/>
            <person name="Hori S."/>
            <person name="Arai W."/>
            <person name="Tsubouchi T."/>
            <person name="Morono Y."/>
            <person name="Uchiyama I."/>
            <person name="Ito T."/>
            <person name="Fujiyama A."/>
            <person name="Inagaki F."/>
            <person name="Takami H."/>
        </authorList>
    </citation>
    <scope>NUCLEOTIDE SEQUENCE</scope>
    <source>
        <strain evidence="1">Expedition CK06-06</strain>
    </source>
</reference>
<feature type="non-terminal residue" evidence="1">
    <location>
        <position position="57"/>
    </location>
</feature>
<comment type="caution">
    <text evidence="1">The sequence shown here is derived from an EMBL/GenBank/DDBJ whole genome shotgun (WGS) entry which is preliminary data.</text>
</comment>